<dbReference type="InterPro" id="IPR000315">
    <property type="entry name" value="Znf_B-box"/>
</dbReference>
<evidence type="ECO:0000256" key="5">
    <source>
        <dbReference type="PROSITE-ProRule" id="PRU00024"/>
    </source>
</evidence>
<dbReference type="InterPro" id="IPR047153">
    <property type="entry name" value="TRIM45/56/19-like"/>
</dbReference>
<dbReference type="SUPFAM" id="SSF143791">
    <property type="entry name" value="DUSP-like"/>
    <property type="match status" value="1"/>
</dbReference>
<evidence type="ECO:0000259" key="7">
    <source>
        <dbReference type="PROSITE" id="PS50089"/>
    </source>
</evidence>
<dbReference type="InterPro" id="IPR035927">
    <property type="entry name" value="DUSP-like_sf"/>
</dbReference>
<dbReference type="SMART" id="SM00184">
    <property type="entry name" value="RING"/>
    <property type="match status" value="1"/>
</dbReference>
<feature type="domain" description="B box-type" evidence="8">
    <location>
        <begin position="91"/>
        <end position="137"/>
    </location>
</feature>
<evidence type="ECO:0000256" key="2">
    <source>
        <dbReference type="ARBA" id="ARBA00022723"/>
    </source>
</evidence>
<dbReference type="PROSITE" id="PS00518">
    <property type="entry name" value="ZF_RING_1"/>
    <property type="match status" value="1"/>
</dbReference>
<evidence type="ECO:0000259" key="9">
    <source>
        <dbReference type="PROSITE" id="PS51283"/>
    </source>
</evidence>
<evidence type="ECO:0000256" key="4">
    <source>
        <dbReference type="ARBA" id="ARBA00022833"/>
    </source>
</evidence>
<protein>
    <submittedName>
        <fullName evidence="11">Uncharacterized protein LOC102802544</fullName>
    </submittedName>
</protein>
<keyword evidence="10" id="KW-1185">Reference proteome</keyword>
<sequence length="625" mass="72091">MAAAAEKLLKQIDDEHLTCQICFERFKDARMLPCQHHFCEQCLVALVKTRRKANCPTCRAEFKMSGNISSLPKSIHVNALSEVMSREKGDVQTVLCDGCEESITAWRCIECAMNLCTTCGKTHTKVKSTQNHRLITFAQYRIAVLKDPCFDNQIHLCDAHEGCRLKLYCKICKIPICAECAVALHKGHTYIYLQEAKDEIVADLEVLKKQLNTKMKLLDAHTRQVRYAMTVMTSTLSDEEMKIKAHTKNMLQRIREKIKEIENQLNNESTMKINHLKEERDSNRKMLESRIDDITSIKENVLTTMASLDHVIQDGDPCKLILTKDGLLKRVDEVLFLSELTVVDKLELSEFNCSDTFESTLTEHDVSIGTFKSTTVQISRIDFPDDSRDEIDQRDVLVGNEDVNDMKTLNTLPDLENQRTVIAELLKIKFRKGDVWYLVDATWLKQWKSYVGYECWNKYQMGHQSLYPGPIDNSDLFKKTVDGTHLFDGLDYALLPIQAWEKLVEWYGVVKDQRPIVRNVIEQGYYAKHLEVEVNLLKLKLCETIDADEYVVKNYSKADTVESIENEMRSMFDINDDKITRICCKYSGGKYRCLTDRQLTLEASNLRDGYIVFIEKQNEDGTWKL</sequence>
<dbReference type="InterPro" id="IPR013083">
    <property type="entry name" value="Znf_RING/FYVE/PHD"/>
</dbReference>
<evidence type="ECO:0000256" key="6">
    <source>
        <dbReference type="SAM" id="Coils"/>
    </source>
</evidence>
<proteinExistence type="predicted"/>
<dbReference type="InterPro" id="IPR001841">
    <property type="entry name" value="Znf_RING"/>
</dbReference>
<dbReference type="PANTHER" id="PTHR25462:SF296">
    <property type="entry name" value="MEIOTIC P26, ISOFORM F"/>
    <property type="match status" value="1"/>
</dbReference>
<dbReference type="Gene3D" id="4.10.830.40">
    <property type="match status" value="1"/>
</dbReference>
<feature type="domain" description="DUSP" evidence="9">
    <location>
        <begin position="413"/>
        <end position="521"/>
    </location>
</feature>
<dbReference type="InterPro" id="IPR017907">
    <property type="entry name" value="Znf_RING_CS"/>
</dbReference>
<dbReference type="RefSeq" id="XP_006816239.1">
    <property type="nucleotide sequence ID" value="XM_006816176.1"/>
</dbReference>
<evidence type="ECO:0000256" key="1">
    <source>
        <dbReference type="ARBA" id="ARBA00022670"/>
    </source>
</evidence>
<gene>
    <name evidence="11" type="primary">LOC102802544</name>
</gene>
<dbReference type="SMART" id="SM00695">
    <property type="entry name" value="DUSP"/>
    <property type="match status" value="1"/>
</dbReference>
<feature type="domain" description="B box-type" evidence="8">
    <location>
        <begin position="152"/>
        <end position="193"/>
    </location>
</feature>
<feature type="coiled-coil region" evidence="6">
    <location>
        <begin position="204"/>
        <end position="271"/>
    </location>
</feature>
<dbReference type="SUPFAM" id="SSF57845">
    <property type="entry name" value="B-box zinc-binding domain"/>
    <property type="match status" value="1"/>
</dbReference>
<evidence type="ECO:0000259" key="8">
    <source>
        <dbReference type="PROSITE" id="PS50119"/>
    </source>
</evidence>
<dbReference type="Pfam" id="PF00097">
    <property type="entry name" value="zf-C3HC4"/>
    <property type="match status" value="1"/>
</dbReference>
<dbReference type="Gene3D" id="3.30.160.60">
    <property type="entry name" value="Classic Zinc Finger"/>
    <property type="match status" value="1"/>
</dbReference>
<keyword evidence="1" id="KW-0378">Hydrolase</keyword>
<dbReference type="PANTHER" id="PTHR25462">
    <property type="entry name" value="BONUS, ISOFORM C-RELATED"/>
    <property type="match status" value="1"/>
</dbReference>
<dbReference type="InterPro" id="IPR028135">
    <property type="entry name" value="Ub_USP-typ"/>
</dbReference>
<dbReference type="InterPro" id="IPR018957">
    <property type="entry name" value="Znf_C3HC4_RING-type"/>
</dbReference>
<name>A0ABM0M898_SACKO</name>
<dbReference type="PROSITE" id="PS50119">
    <property type="entry name" value="ZF_BBOX"/>
    <property type="match status" value="2"/>
</dbReference>
<dbReference type="SUPFAM" id="SSF57850">
    <property type="entry name" value="RING/U-box"/>
    <property type="match status" value="1"/>
</dbReference>
<dbReference type="CDD" id="cd19757">
    <property type="entry name" value="Bbox1"/>
    <property type="match status" value="1"/>
</dbReference>
<evidence type="ECO:0000313" key="10">
    <source>
        <dbReference type="Proteomes" id="UP000694865"/>
    </source>
</evidence>
<accession>A0ABM0M898</accession>
<dbReference type="Gene3D" id="3.10.20.90">
    <property type="entry name" value="Phosphatidylinositol 3-kinase Catalytic Subunit, Chain A, domain 1"/>
    <property type="match status" value="1"/>
</dbReference>
<keyword evidence="1" id="KW-0645">Protease</keyword>
<feature type="domain" description="RING-type" evidence="7">
    <location>
        <begin position="19"/>
        <end position="59"/>
    </location>
</feature>
<dbReference type="PROSITE" id="PS50089">
    <property type="entry name" value="ZF_RING_2"/>
    <property type="match status" value="1"/>
</dbReference>
<keyword evidence="6" id="KW-0175">Coiled coil</keyword>
<evidence type="ECO:0000256" key="3">
    <source>
        <dbReference type="ARBA" id="ARBA00022771"/>
    </source>
</evidence>
<dbReference type="Gene3D" id="3.30.2230.10">
    <property type="entry name" value="DUSP-like"/>
    <property type="match status" value="1"/>
</dbReference>
<dbReference type="SMART" id="SM00336">
    <property type="entry name" value="BBOX"/>
    <property type="match status" value="2"/>
</dbReference>
<dbReference type="Proteomes" id="UP000694865">
    <property type="component" value="Unplaced"/>
</dbReference>
<evidence type="ECO:0000313" key="11">
    <source>
        <dbReference type="RefSeq" id="XP_006816239.1"/>
    </source>
</evidence>
<keyword evidence="3 5" id="KW-0863">Zinc-finger</keyword>
<keyword evidence="2" id="KW-0479">Metal-binding</keyword>
<organism evidence="10 11">
    <name type="scientific">Saccoglossus kowalevskii</name>
    <name type="common">Acorn worm</name>
    <dbReference type="NCBI Taxonomy" id="10224"/>
    <lineage>
        <taxon>Eukaryota</taxon>
        <taxon>Metazoa</taxon>
        <taxon>Hemichordata</taxon>
        <taxon>Enteropneusta</taxon>
        <taxon>Harrimaniidae</taxon>
        <taxon>Saccoglossus</taxon>
    </lineage>
</organism>
<reference evidence="11" key="1">
    <citation type="submission" date="2025-08" db="UniProtKB">
        <authorList>
            <consortium name="RefSeq"/>
        </authorList>
    </citation>
    <scope>IDENTIFICATION</scope>
    <source>
        <tissue evidence="11">Testes</tissue>
    </source>
</reference>
<dbReference type="Pfam" id="PF06337">
    <property type="entry name" value="DUSP"/>
    <property type="match status" value="1"/>
</dbReference>
<dbReference type="InterPro" id="IPR006615">
    <property type="entry name" value="Pept_C19_DUSP"/>
</dbReference>
<dbReference type="GeneID" id="102802544"/>
<dbReference type="PROSITE" id="PS51283">
    <property type="entry name" value="DUSP"/>
    <property type="match status" value="1"/>
</dbReference>
<keyword evidence="4" id="KW-0862">Zinc</keyword>
<dbReference type="Pfam" id="PF14836">
    <property type="entry name" value="Ubiquitin_3"/>
    <property type="match status" value="1"/>
</dbReference>
<dbReference type="Gene3D" id="3.30.40.10">
    <property type="entry name" value="Zinc/RING finger domain, C3HC4 (zinc finger)"/>
    <property type="match status" value="1"/>
</dbReference>
<dbReference type="Pfam" id="PF00643">
    <property type="entry name" value="zf-B_box"/>
    <property type="match status" value="1"/>
</dbReference>